<dbReference type="PANTHER" id="PTHR43606">
    <property type="entry name" value="PHOSPHATASE, PUTATIVE (AFU_ORTHOLOGUE AFUA_6G08710)-RELATED"/>
    <property type="match status" value="1"/>
</dbReference>
<dbReference type="InterPro" id="IPR032093">
    <property type="entry name" value="PhoD_N"/>
</dbReference>
<gene>
    <name evidence="5" type="ORF">HDA30_001467</name>
</gene>
<dbReference type="EC" id="3.1.3.1" evidence="5"/>
<dbReference type="InterPro" id="IPR038607">
    <property type="entry name" value="PhoD-like_sf"/>
</dbReference>
<proteinExistence type="predicted"/>
<evidence type="ECO:0000256" key="2">
    <source>
        <dbReference type="SAM" id="SignalP"/>
    </source>
</evidence>
<organism evidence="5 6">
    <name type="scientific">Micrococcus cohnii</name>
    <dbReference type="NCBI Taxonomy" id="993416"/>
    <lineage>
        <taxon>Bacteria</taxon>
        <taxon>Bacillati</taxon>
        <taxon>Actinomycetota</taxon>
        <taxon>Actinomycetes</taxon>
        <taxon>Micrococcales</taxon>
        <taxon>Micrococcaceae</taxon>
        <taxon>Micrococcus</taxon>
    </lineage>
</organism>
<dbReference type="GO" id="GO:0003993">
    <property type="term" value="F:acid phosphatase activity"/>
    <property type="evidence" value="ECO:0007669"/>
    <property type="project" value="InterPro"/>
</dbReference>
<dbReference type="SUPFAM" id="SSF56300">
    <property type="entry name" value="Metallo-dependent phosphatases"/>
    <property type="match status" value="1"/>
</dbReference>
<reference evidence="5 6" key="1">
    <citation type="submission" date="2020-08" db="EMBL/GenBank/DDBJ databases">
        <title>Sequencing the genomes of 1000 actinobacteria strains.</title>
        <authorList>
            <person name="Klenk H.-P."/>
        </authorList>
    </citation>
    <scope>NUCLEOTIDE SEQUENCE [LARGE SCALE GENOMIC DNA]</scope>
    <source>
        <strain evidence="5 6">DSM 23974</strain>
    </source>
</reference>
<keyword evidence="6" id="KW-1185">Reference proteome</keyword>
<dbReference type="EMBL" id="JACHNA010000001">
    <property type="protein sequence ID" value="MBB4735959.1"/>
    <property type="molecule type" value="Genomic_DNA"/>
</dbReference>
<dbReference type="Gene3D" id="3.60.21.70">
    <property type="entry name" value="PhoD-like phosphatase"/>
    <property type="match status" value="1"/>
</dbReference>
<dbReference type="SUPFAM" id="SSF49363">
    <property type="entry name" value="Purple acid phosphatase, N-terminal domain"/>
    <property type="match status" value="1"/>
</dbReference>
<dbReference type="InterPro" id="IPR008963">
    <property type="entry name" value="Purple_acid_Pase-like_N"/>
</dbReference>
<evidence type="ECO:0000259" key="4">
    <source>
        <dbReference type="Pfam" id="PF16655"/>
    </source>
</evidence>
<dbReference type="PROSITE" id="PS51318">
    <property type="entry name" value="TAT"/>
    <property type="match status" value="1"/>
</dbReference>
<dbReference type="Pfam" id="PF16655">
    <property type="entry name" value="PhoD_N"/>
    <property type="match status" value="1"/>
</dbReference>
<accession>A0A7W7GPL1</accession>
<evidence type="ECO:0000313" key="5">
    <source>
        <dbReference type="EMBL" id="MBB4735959.1"/>
    </source>
</evidence>
<dbReference type="Gene3D" id="2.60.40.380">
    <property type="entry name" value="Purple acid phosphatase-like, N-terminal"/>
    <property type="match status" value="1"/>
</dbReference>
<dbReference type="InterPro" id="IPR018946">
    <property type="entry name" value="PhoD-like_MPP"/>
</dbReference>
<dbReference type="GO" id="GO:0046872">
    <property type="term" value="F:metal ion binding"/>
    <property type="evidence" value="ECO:0007669"/>
    <property type="project" value="InterPro"/>
</dbReference>
<dbReference type="InterPro" id="IPR006311">
    <property type="entry name" value="TAT_signal"/>
</dbReference>
<keyword evidence="1 2" id="KW-0732">Signal</keyword>
<dbReference type="GO" id="GO:0004035">
    <property type="term" value="F:alkaline phosphatase activity"/>
    <property type="evidence" value="ECO:0007669"/>
    <property type="project" value="UniProtKB-EC"/>
</dbReference>
<sequence length="526" mass="58036">MTTYSAPASAHPVTRRTLLTAGTVGLASAAFVSTSAGTAYAATGTNPFSLGVASGDPWPDGFVIWTRLATSPLNEDGLGGMPDKAFTVAYQVAVNPDFSGIVRSGSATTDRSRGYAVHVTLTGLRPGTQYWYRFRVEGHVSQTGRAVTAPAAGADTGHMSFTVASCANWEHGHFTAYGHMADEKPDLMLHLGDYYYEIMPYGYPVGSGVVRAHKNGESRTLAQYRARMAQYKSDPLLQQAHAAAPWMVIWDDHELENNWADDTPELWDPNFATRRAAAFRAYYENMPLRASSVPRGTDMQLYRRLHWGSLANFHLLDTRQYRSDQANLDLVKVVDDDARDPNRTITGAAQEQWLREGFEASTARWDFVTQQVPFVQYDRTSGPLLWGDMDTWDGYVASRGRVIDAWRQAGVRNPVVLTGDIHEAFASDVKADFDDLSSESVGVELITTSITSGGDGSDSATDALDWNPHIKFNNDLRGYLRVDLTPDLLSARFRTVDYVSEVGAPVRTRAQFDVVDGEHRLRRISG</sequence>
<comment type="caution">
    <text evidence="5">The sequence shown here is derived from an EMBL/GenBank/DDBJ whole genome shotgun (WGS) entry which is preliminary data.</text>
</comment>
<dbReference type="InterPro" id="IPR052900">
    <property type="entry name" value="Phospholipid_Metab_Enz"/>
</dbReference>
<feature type="chain" id="PRO_5031405680" evidence="2">
    <location>
        <begin position="42"/>
        <end position="526"/>
    </location>
</feature>
<evidence type="ECO:0000313" key="6">
    <source>
        <dbReference type="Proteomes" id="UP000540191"/>
    </source>
</evidence>
<name>A0A7W7GPL1_9MICC</name>
<evidence type="ECO:0000256" key="1">
    <source>
        <dbReference type="ARBA" id="ARBA00022729"/>
    </source>
</evidence>
<dbReference type="Proteomes" id="UP000540191">
    <property type="component" value="Unassembled WGS sequence"/>
</dbReference>
<dbReference type="CDD" id="cd07389">
    <property type="entry name" value="MPP_PhoD"/>
    <property type="match status" value="1"/>
</dbReference>
<dbReference type="AlphaFoldDB" id="A0A7W7GPL1"/>
<evidence type="ECO:0000259" key="3">
    <source>
        <dbReference type="Pfam" id="PF09423"/>
    </source>
</evidence>
<dbReference type="InterPro" id="IPR029052">
    <property type="entry name" value="Metallo-depent_PP-like"/>
</dbReference>
<feature type="signal peptide" evidence="2">
    <location>
        <begin position="1"/>
        <end position="41"/>
    </location>
</feature>
<dbReference type="RefSeq" id="WP_184241523.1">
    <property type="nucleotide sequence ID" value="NZ_JACHNA010000001.1"/>
</dbReference>
<protein>
    <submittedName>
        <fullName evidence="5">Alkaline phosphatase D</fullName>
        <ecNumber evidence="5">3.1.3.1</ecNumber>
    </submittedName>
</protein>
<feature type="domain" description="Phospholipase D N-terminal" evidence="4">
    <location>
        <begin position="50"/>
        <end position="148"/>
    </location>
</feature>
<keyword evidence="5" id="KW-0378">Hydrolase</keyword>
<dbReference type="PANTHER" id="PTHR43606:SF2">
    <property type="entry name" value="ALKALINE PHOSPHATASE FAMILY PROTEIN (AFU_ORTHOLOGUE AFUA_5G03860)"/>
    <property type="match status" value="1"/>
</dbReference>
<feature type="domain" description="PhoD-like phosphatase metallophosphatase" evidence="3">
    <location>
        <begin position="161"/>
        <end position="493"/>
    </location>
</feature>
<dbReference type="Pfam" id="PF09423">
    <property type="entry name" value="PhoD"/>
    <property type="match status" value="1"/>
</dbReference>